<feature type="domain" description="DUF1214" evidence="1">
    <location>
        <begin position="341"/>
        <end position="451"/>
    </location>
</feature>
<dbReference type="EMBL" id="CP060780">
    <property type="protein sequence ID" value="QNP43751.1"/>
    <property type="molecule type" value="Genomic_DNA"/>
</dbReference>
<evidence type="ECO:0000259" key="2">
    <source>
        <dbReference type="Pfam" id="PF06863"/>
    </source>
</evidence>
<gene>
    <name evidence="3" type="ORF">H9L15_03560</name>
</gene>
<name>A0ABX6T1N4_9SPHN</name>
<dbReference type="InterPro" id="IPR037049">
    <property type="entry name" value="DUF1214_C_sf"/>
</dbReference>
<dbReference type="PANTHER" id="PTHR36509">
    <property type="entry name" value="BLL3101 PROTEIN"/>
    <property type="match status" value="1"/>
</dbReference>
<evidence type="ECO:0000313" key="4">
    <source>
        <dbReference type="Proteomes" id="UP000516134"/>
    </source>
</evidence>
<dbReference type="InterPro" id="IPR010621">
    <property type="entry name" value="DUF1214"/>
</dbReference>
<dbReference type="Pfam" id="PF06863">
    <property type="entry name" value="DUF1254"/>
    <property type="match status" value="1"/>
</dbReference>
<dbReference type="InterPro" id="IPR037050">
    <property type="entry name" value="DUF1254_sf"/>
</dbReference>
<organism evidence="3 4">
    <name type="scientific">Sphingomonas daechungensis</name>
    <dbReference type="NCBI Taxonomy" id="1176646"/>
    <lineage>
        <taxon>Bacteria</taxon>
        <taxon>Pseudomonadati</taxon>
        <taxon>Pseudomonadota</taxon>
        <taxon>Alphaproteobacteria</taxon>
        <taxon>Sphingomonadales</taxon>
        <taxon>Sphingomonadaceae</taxon>
        <taxon>Sphingomonas</taxon>
    </lineage>
</organism>
<keyword evidence="4" id="KW-1185">Reference proteome</keyword>
<feature type="domain" description="DUF1254" evidence="2">
    <location>
        <begin position="72"/>
        <end position="203"/>
    </location>
</feature>
<sequence length="468" mass="51993">MRCLLKRERSGSMQEVVSQPGLRANADTLTPETARAIAKDAYIYGFPLVDHYRIQHAFFADVGGSQYKGPWNTLINTPRVFTPEDTAIQTPNSDTPYSHIGLDLRSEPQVITVPPIEEGRYFCIQLIDAYTHNFDYIGTRTTGNGGGKYLIAGPSWQGEVPAGVTKVIRSETDFVFAFFRTQLFNPADIENVKRIQASYRVEPLSAFVGAEPVSMAKIDAVAPLSAEEQKTSIKFFNVLNFVLKFCSTHPSETDLRMRFAQVGFNGNESFDVAALPADIQDALAQGMADAWEAFADLKRTKIDTGQLTSGDVFGTREYLKNDYLSRMVGAVLGIYGNSKEEAIYPVLSVDFDGEPLSGSNNYTLRFAPGQMPPARAFWSLTMYKLPESLLVANPLNRYLLNSPMMDQFVKDQDGGLTLYIQANSPGHDKEPNWLPAPPGPFITYMRLYSPKSEALDGRWKPPTLIKVS</sequence>
<dbReference type="Proteomes" id="UP000516134">
    <property type="component" value="Chromosome"/>
</dbReference>
<dbReference type="Gene3D" id="2.60.120.600">
    <property type="entry name" value="Domain of unknown function DUF1214, C-terminal domain"/>
    <property type="match status" value="1"/>
</dbReference>
<reference evidence="3 4" key="1">
    <citation type="submission" date="2020-08" db="EMBL/GenBank/DDBJ databases">
        <title>Genome sequence of Sphingomonas daechungensis KACC 18115T.</title>
        <authorList>
            <person name="Hyun D.-W."/>
            <person name="Bae J.-W."/>
        </authorList>
    </citation>
    <scope>NUCLEOTIDE SEQUENCE [LARGE SCALE GENOMIC DNA]</scope>
    <source>
        <strain evidence="3 4">KACC 18115</strain>
    </source>
</reference>
<dbReference type="InterPro" id="IPR010679">
    <property type="entry name" value="DUF1254"/>
</dbReference>
<dbReference type="SUPFAM" id="SSF160935">
    <property type="entry name" value="VPA0735-like"/>
    <property type="match status" value="1"/>
</dbReference>
<evidence type="ECO:0000259" key="1">
    <source>
        <dbReference type="Pfam" id="PF06742"/>
    </source>
</evidence>
<dbReference type="Pfam" id="PF06742">
    <property type="entry name" value="DUF1214"/>
    <property type="match status" value="1"/>
</dbReference>
<proteinExistence type="predicted"/>
<accession>A0ABX6T1N4</accession>
<dbReference type="Gene3D" id="2.60.40.1610">
    <property type="entry name" value="Domain of unknown function DUF1254"/>
    <property type="match status" value="1"/>
</dbReference>
<protein>
    <submittedName>
        <fullName evidence="3">DUF1254 domain-containing protein</fullName>
    </submittedName>
</protein>
<evidence type="ECO:0000313" key="3">
    <source>
        <dbReference type="EMBL" id="QNP43751.1"/>
    </source>
</evidence>
<dbReference type="PANTHER" id="PTHR36509:SF2">
    <property type="entry name" value="BLL3101 PROTEIN"/>
    <property type="match status" value="1"/>
</dbReference>